<reference evidence="1 2" key="1">
    <citation type="journal article" date="2024" name="BMC Genomics">
        <title>De novo assembly and annotation of Popillia japonica's genome with initial clues to its potential as an invasive pest.</title>
        <authorList>
            <person name="Cucini C."/>
            <person name="Boschi S."/>
            <person name="Funari R."/>
            <person name="Cardaioli E."/>
            <person name="Iannotti N."/>
            <person name="Marturano G."/>
            <person name="Paoli F."/>
            <person name="Bruttini M."/>
            <person name="Carapelli A."/>
            <person name="Frati F."/>
            <person name="Nardi F."/>
        </authorList>
    </citation>
    <scope>NUCLEOTIDE SEQUENCE [LARGE SCALE GENOMIC DNA]</scope>
    <source>
        <strain evidence="1">DMR45628</strain>
    </source>
</reference>
<proteinExistence type="predicted"/>
<comment type="caution">
    <text evidence="1">The sequence shown here is derived from an EMBL/GenBank/DDBJ whole genome shotgun (WGS) entry which is preliminary data.</text>
</comment>
<dbReference type="EMBL" id="JASPKY010000173">
    <property type="protein sequence ID" value="KAK9728022.1"/>
    <property type="molecule type" value="Genomic_DNA"/>
</dbReference>
<keyword evidence="2" id="KW-1185">Reference proteome</keyword>
<name>A0AAW1L2K5_POPJA</name>
<organism evidence="1 2">
    <name type="scientific">Popillia japonica</name>
    <name type="common">Japanese beetle</name>
    <dbReference type="NCBI Taxonomy" id="7064"/>
    <lineage>
        <taxon>Eukaryota</taxon>
        <taxon>Metazoa</taxon>
        <taxon>Ecdysozoa</taxon>
        <taxon>Arthropoda</taxon>
        <taxon>Hexapoda</taxon>
        <taxon>Insecta</taxon>
        <taxon>Pterygota</taxon>
        <taxon>Neoptera</taxon>
        <taxon>Endopterygota</taxon>
        <taxon>Coleoptera</taxon>
        <taxon>Polyphaga</taxon>
        <taxon>Scarabaeiformia</taxon>
        <taxon>Scarabaeidae</taxon>
        <taxon>Rutelinae</taxon>
        <taxon>Popillia</taxon>
    </lineage>
</organism>
<dbReference type="Proteomes" id="UP001458880">
    <property type="component" value="Unassembled WGS sequence"/>
</dbReference>
<sequence>MWMRAKTVEAAVVLNSARPVDQGLSSITRPDNYAAARQGALASRCVKIENYLIRPLYHFKHVRDKAISCEKIQYRWHLDWGILPDDQKINSKHMVHWRSIRK</sequence>
<accession>A0AAW1L2K5</accession>
<protein>
    <submittedName>
        <fullName evidence="1">Uncharacterized protein</fullName>
    </submittedName>
</protein>
<gene>
    <name evidence="1" type="ORF">QE152_g18887</name>
</gene>
<dbReference type="AlphaFoldDB" id="A0AAW1L2K5"/>
<evidence type="ECO:0000313" key="2">
    <source>
        <dbReference type="Proteomes" id="UP001458880"/>
    </source>
</evidence>
<evidence type="ECO:0000313" key="1">
    <source>
        <dbReference type="EMBL" id="KAK9728022.1"/>
    </source>
</evidence>